<evidence type="ECO:0000313" key="3">
    <source>
        <dbReference type="EMBL" id="MUN38175.1"/>
    </source>
</evidence>
<name>A0A7K1L1N4_9ACTN</name>
<sequence length="223" mass="23043">MRIVPSRSQYLRGPIKERPVSTDTGTTSSPDLAPAARRLGRLIAGVPDSALGAATPCEEYTLGDLIDHVNGFSVGLAWTAAKAWPADKSAPPSGDASRLPDGWRESIPEQLDALAAAWGDPAAWEGMTRAGGVDLPASVAGSVALNELVVHGWDVARALGRPYEVDEAEVDLCLNFVGAAVENSGGAPVEGLFGAAHTAPDGAGPLDRMIAMTGRDPSWTPPA</sequence>
<evidence type="ECO:0000259" key="2">
    <source>
        <dbReference type="Pfam" id="PF11716"/>
    </source>
</evidence>
<evidence type="ECO:0000313" key="4">
    <source>
        <dbReference type="Proteomes" id="UP000432015"/>
    </source>
</evidence>
<dbReference type="NCBIfam" id="TIGR03086">
    <property type="entry name" value="TIGR03086 family metal-binding protein"/>
    <property type="match status" value="1"/>
</dbReference>
<dbReference type="InterPro" id="IPR034660">
    <property type="entry name" value="DinB/YfiT-like"/>
</dbReference>
<feature type="compositionally biased region" description="Polar residues" evidence="1">
    <location>
        <begin position="21"/>
        <end position="30"/>
    </location>
</feature>
<dbReference type="InterPro" id="IPR017517">
    <property type="entry name" value="Maleyloyr_isom"/>
</dbReference>
<protein>
    <submittedName>
        <fullName evidence="3">TIGR03086 family protein</fullName>
    </submittedName>
</protein>
<dbReference type="NCBIfam" id="TIGR03083">
    <property type="entry name" value="maleylpyruvate isomerase family mycothiol-dependent enzyme"/>
    <property type="match status" value="1"/>
</dbReference>
<accession>A0A7K1L1N4</accession>
<dbReference type="Gene3D" id="1.20.120.450">
    <property type="entry name" value="dinb family like domain"/>
    <property type="match status" value="1"/>
</dbReference>
<evidence type="ECO:0000256" key="1">
    <source>
        <dbReference type="SAM" id="MobiDB-lite"/>
    </source>
</evidence>
<dbReference type="InterPro" id="IPR024344">
    <property type="entry name" value="MDMPI_metal-binding"/>
</dbReference>
<proteinExistence type="predicted"/>
<organism evidence="3 4">
    <name type="scientific">Actinomadura litoris</name>
    <dbReference type="NCBI Taxonomy" id="2678616"/>
    <lineage>
        <taxon>Bacteria</taxon>
        <taxon>Bacillati</taxon>
        <taxon>Actinomycetota</taxon>
        <taxon>Actinomycetes</taxon>
        <taxon>Streptosporangiales</taxon>
        <taxon>Thermomonosporaceae</taxon>
        <taxon>Actinomadura</taxon>
    </lineage>
</organism>
<dbReference type="EMBL" id="WOFH01000005">
    <property type="protein sequence ID" value="MUN38175.1"/>
    <property type="molecule type" value="Genomic_DNA"/>
</dbReference>
<feature type="domain" description="Mycothiol-dependent maleylpyruvate isomerase metal-binding" evidence="2">
    <location>
        <begin position="32"/>
        <end position="156"/>
    </location>
</feature>
<dbReference type="InterPro" id="IPR017520">
    <property type="entry name" value="CHP03086"/>
</dbReference>
<dbReference type="Proteomes" id="UP000432015">
    <property type="component" value="Unassembled WGS sequence"/>
</dbReference>
<dbReference type="Pfam" id="PF11716">
    <property type="entry name" value="MDMPI_N"/>
    <property type="match status" value="1"/>
</dbReference>
<dbReference type="SUPFAM" id="SSF109854">
    <property type="entry name" value="DinB/YfiT-like putative metalloenzymes"/>
    <property type="match status" value="1"/>
</dbReference>
<gene>
    <name evidence="3" type="ORF">GNZ18_16390</name>
</gene>
<dbReference type="AlphaFoldDB" id="A0A7K1L1N4"/>
<comment type="caution">
    <text evidence="3">The sequence shown here is derived from an EMBL/GenBank/DDBJ whole genome shotgun (WGS) entry which is preliminary data.</text>
</comment>
<keyword evidence="4" id="KW-1185">Reference proteome</keyword>
<feature type="region of interest" description="Disordered" evidence="1">
    <location>
        <begin position="1"/>
        <end position="32"/>
    </location>
</feature>
<reference evidence="3 4" key="1">
    <citation type="submission" date="2019-11" db="EMBL/GenBank/DDBJ databases">
        <authorList>
            <person name="Cao P."/>
        </authorList>
    </citation>
    <scope>NUCLEOTIDE SEQUENCE [LARGE SCALE GENOMIC DNA]</scope>
    <source>
        <strain evidence="3 4">NEAU-AAG5</strain>
    </source>
</reference>
<dbReference type="GO" id="GO:0046872">
    <property type="term" value="F:metal ion binding"/>
    <property type="evidence" value="ECO:0007669"/>
    <property type="project" value="InterPro"/>
</dbReference>